<keyword evidence="3" id="KW-0408">Iron</keyword>
<proteinExistence type="predicted"/>
<gene>
    <name evidence="6" type="primary">mbrD</name>
</gene>
<dbReference type="EMBL" id="LT934314">
    <property type="protein sequence ID" value="SOG71296.1"/>
    <property type="molecule type" value="Genomic_DNA"/>
</dbReference>
<reference evidence="6" key="1">
    <citation type="submission" date="2017-09" db="EMBL/GenBank/DDBJ databases">
        <authorList>
            <person name="Ehlers B."/>
            <person name="Leendertz F.H."/>
        </authorList>
    </citation>
    <scope>NUCLEOTIDE SEQUENCE</scope>
</reference>
<dbReference type="SUPFAM" id="SSF53067">
    <property type="entry name" value="Actin-like ATPase domain"/>
    <property type="match status" value="1"/>
</dbReference>
<keyword evidence="2" id="KW-0479">Metal-binding</keyword>
<evidence type="ECO:0000256" key="2">
    <source>
        <dbReference type="ARBA" id="ARBA00022723"/>
    </source>
</evidence>
<evidence type="ECO:0000256" key="4">
    <source>
        <dbReference type="ARBA" id="ARBA00023014"/>
    </source>
</evidence>
<dbReference type="PANTHER" id="PTHR32329">
    <property type="entry name" value="BIFUNCTIONAL PROTEIN [INCLUDES 2-HYDROXYACYL-COA DEHYDRATASE (N-TER) AND ITS ACTIVATOR DOMAIN (C_TERM)-RELATED"/>
    <property type="match status" value="1"/>
</dbReference>
<feature type="domain" description="ATPase BadF/BadG/BcrA/BcrD type" evidence="5">
    <location>
        <begin position="5"/>
        <end position="256"/>
    </location>
</feature>
<dbReference type="InterPro" id="IPR051805">
    <property type="entry name" value="Dehydratase_Activator_Redct"/>
</dbReference>
<dbReference type="GO" id="GO:0046872">
    <property type="term" value="F:metal ion binding"/>
    <property type="evidence" value="ECO:0007669"/>
    <property type="project" value="UniProtKB-KW"/>
</dbReference>
<dbReference type="NCBIfam" id="TIGR00241">
    <property type="entry name" value="CoA_E_activ"/>
    <property type="match status" value="1"/>
</dbReference>
<keyword evidence="4" id="KW-0411">Iron-sulfur</keyword>
<evidence type="ECO:0000259" key="5">
    <source>
        <dbReference type="Pfam" id="PF01869"/>
    </source>
</evidence>
<evidence type="ECO:0000256" key="3">
    <source>
        <dbReference type="ARBA" id="ARBA00023004"/>
    </source>
</evidence>
<dbReference type="InterPro" id="IPR043129">
    <property type="entry name" value="ATPase_NBD"/>
</dbReference>
<sequence>MTYAIGLDIGSTYTKGVILDDDHNIVAHHMQPSGSRLQEVAGIVKRETAKLAGIDVNDISYCITTGYGRHQFDDRDLQVTDLTAAARGAMFLFPNTRTILDIGGQTMKASRVDAAKKVRTFRLNDKCASGTGMFLEKTVRYMGFDTEDIDGLLENATEAVSISGVCTVFAESEVINHLSNSVSPDNIMLGAGLSLMGRSVMLLKRVKIEEELTLVGGILRWGRIAQAISEDLKMKVNVPEGDLPQFTAAIGCAILGHIRLRTQKLAGLFPEDSVSGCAKSDPSTGCAGCRAAG</sequence>
<accession>A0A2K4Q978</accession>
<dbReference type="CDD" id="cd24105">
    <property type="entry name" value="ASKHA_NBD_benz_CoA_BcrD_BadG"/>
    <property type="match status" value="1"/>
</dbReference>
<dbReference type="AlphaFoldDB" id="A0A2K4Q978"/>
<organism evidence="6">
    <name type="scientific">enrichment culture</name>
    <dbReference type="NCBI Taxonomy" id="1566338"/>
    <lineage>
        <taxon>unclassified sequences</taxon>
    </lineage>
</organism>
<evidence type="ECO:0000256" key="1">
    <source>
        <dbReference type="ARBA" id="ARBA00001966"/>
    </source>
</evidence>
<evidence type="ECO:0000313" key="6">
    <source>
        <dbReference type="EMBL" id="SOG71296.1"/>
    </source>
</evidence>
<dbReference type="Gene3D" id="3.30.420.40">
    <property type="match status" value="2"/>
</dbReference>
<dbReference type="GO" id="GO:0051536">
    <property type="term" value="F:iron-sulfur cluster binding"/>
    <property type="evidence" value="ECO:0007669"/>
    <property type="project" value="UniProtKB-KW"/>
</dbReference>
<dbReference type="InterPro" id="IPR008275">
    <property type="entry name" value="CoA_E_activase_dom"/>
</dbReference>
<protein>
    <submittedName>
        <fullName evidence="6">Putative 4-methylbenzoyl-CoA reductase subunit D</fullName>
    </submittedName>
</protein>
<dbReference type="PANTHER" id="PTHR32329:SF2">
    <property type="entry name" value="BIFUNCTIONAL PROTEIN [INCLUDES 2-HYDROXYACYL-COA DEHYDRATASE (N-TER) AND ITS ACTIVATOR DOMAIN (C_TERM)"/>
    <property type="match status" value="1"/>
</dbReference>
<name>A0A2K4Q978_9ZZZZ</name>
<comment type="cofactor">
    <cofactor evidence="1">
        <name>[4Fe-4S] cluster</name>
        <dbReference type="ChEBI" id="CHEBI:49883"/>
    </cofactor>
</comment>
<dbReference type="Pfam" id="PF01869">
    <property type="entry name" value="BcrAD_BadFG"/>
    <property type="match status" value="1"/>
</dbReference>
<dbReference type="InterPro" id="IPR002731">
    <property type="entry name" value="ATPase_BadF"/>
</dbReference>